<sequence length="371" mass="41836">MSPAFGAIPSHAVERSPSWIRLTFISADGDIIDCSVRAFGWQTFFEISTEYFTAKSTTTILTSYDGVTLAKIEWDAIPKVEIFGVLSKQEVSTWIRPSNEALHARIVVLSGQEYIWERYKHRLYIANADPRPKPWSYMGDVYNEVEIAGNNHSPSLLLPFLKQLNLFIVMFGNNPYAQAGWYNPQNPHSINGGPWRPKTTLPPTFGALPPLDQKPASVLEFEFTSFSPDIYNCIVMGPKRRKFFEIRTTSNITVISKPEEQFALIKWSQHPTVEARGALSLQRTGDFLKLSSDSTYRTMSISGKIYVWVPRDNGVYLYSGGPNPPEQFARVRLTGDATKVVLEITSEAFQVGLFEPCIISTMLLFSARNID</sequence>
<dbReference type="Pfam" id="PF20236">
    <property type="entry name" value="DUF6593"/>
    <property type="match status" value="1"/>
</dbReference>
<evidence type="ECO:0000313" key="2">
    <source>
        <dbReference type="EMBL" id="PPQ78771.1"/>
    </source>
</evidence>
<protein>
    <recommendedName>
        <fullName evidence="1">DUF6593 domain-containing protein</fullName>
    </recommendedName>
</protein>
<reference evidence="2 3" key="1">
    <citation type="journal article" date="2018" name="Evol. Lett.">
        <title>Horizontal gene cluster transfer increased hallucinogenic mushroom diversity.</title>
        <authorList>
            <person name="Reynolds H.T."/>
            <person name="Vijayakumar V."/>
            <person name="Gluck-Thaler E."/>
            <person name="Korotkin H.B."/>
            <person name="Matheny P.B."/>
            <person name="Slot J.C."/>
        </authorList>
    </citation>
    <scope>NUCLEOTIDE SEQUENCE [LARGE SCALE GENOMIC DNA]</scope>
    <source>
        <strain evidence="2 3">2631</strain>
    </source>
</reference>
<name>A0A409WJX4_PSICY</name>
<comment type="caution">
    <text evidence="2">The sequence shown here is derived from an EMBL/GenBank/DDBJ whole genome shotgun (WGS) entry which is preliminary data.</text>
</comment>
<dbReference type="InParanoid" id="A0A409WJX4"/>
<proteinExistence type="predicted"/>
<dbReference type="STRING" id="93625.A0A409WJX4"/>
<dbReference type="OrthoDB" id="3191568at2759"/>
<dbReference type="EMBL" id="NHYD01003407">
    <property type="protein sequence ID" value="PPQ78771.1"/>
    <property type="molecule type" value="Genomic_DNA"/>
</dbReference>
<evidence type="ECO:0000259" key="1">
    <source>
        <dbReference type="Pfam" id="PF20236"/>
    </source>
</evidence>
<evidence type="ECO:0000313" key="3">
    <source>
        <dbReference type="Proteomes" id="UP000283269"/>
    </source>
</evidence>
<dbReference type="InterPro" id="IPR046528">
    <property type="entry name" value="DUF6593"/>
</dbReference>
<accession>A0A409WJX4</accession>
<keyword evidence="3" id="KW-1185">Reference proteome</keyword>
<feature type="domain" description="DUF6593" evidence="1">
    <location>
        <begin position="42"/>
        <end position="126"/>
    </location>
</feature>
<dbReference type="Proteomes" id="UP000283269">
    <property type="component" value="Unassembled WGS sequence"/>
</dbReference>
<organism evidence="2 3">
    <name type="scientific">Psilocybe cyanescens</name>
    <dbReference type="NCBI Taxonomy" id="93625"/>
    <lineage>
        <taxon>Eukaryota</taxon>
        <taxon>Fungi</taxon>
        <taxon>Dikarya</taxon>
        <taxon>Basidiomycota</taxon>
        <taxon>Agaricomycotina</taxon>
        <taxon>Agaricomycetes</taxon>
        <taxon>Agaricomycetidae</taxon>
        <taxon>Agaricales</taxon>
        <taxon>Agaricineae</taxon>
        <taxon>Strophariaceae</taxon>
        <taxon>Psilocybe</taxon>
    </lineage>
</organism>
<dbReference type="AlphaFoldDB" id="A0A409WJX4"/>
<gene>
    <name evidence="2" type="ORF">CVT25_010644</name>
</gene>